<reference evidence="2" key="1">
    <citation type="submission" date="2014-09" db="EMBL/GenBank/DDBJ databases">
        <authorList>
            <person name="Magalhaes I.L.F."/>
            <person name="Oliveira U."/>
            <person name="Santos F.R."/>
            <person name="Vidigal T.H.D.A."/>
            <person name="Brescovit A.D."/>
            <person name="Santos A.J."/>
        </authorList>
    </citation>
    <scope>NUCLEOTIDE SEQUENCE</scope>
    <source>
        <tissue evidence="2">Shoot tissue taken approximately 20 cm above the soil surface</tissue>
    </source>
</reference>
<dbReference type="EMBL" id="GBRH01231906">
    <property type="protein sequence ID" value="JAD65989.1"/>
    <property type="molecule type" value="Transcribed_RNA"/>
</dbReference>
<dbReference type="AlphaFoldDB" id="A0A0A9BPT3"/>
<accession>A0A0A9BPT3</accession>
<organism evidence="2">
    <name type="scientific">Arundo donax</name>
    <name type="common">Giant reed</name>
    <name type="synonym">Donax arundinaceus</name>
    <dbReference type="NCBI Taxonomy" id="35708"/>
    <lineage>
        <taxon>Eukaryota</taxon>
        <taxon>Viridiplantae</taxon>
        <taxon>Streptophyta</taxon>
        <taxon>Embryophyta</taxon>
        <taxon>Tracheophyta</taxon>
        <taxon>Spermatophyta</taxon>
        <taxon>Magnoliopsida</taxon>
        <taxon>Liliopsida</taxon>
        <taxon>Poales</taxon>
        <taxon>Poaceae</taxon>
        <taxon>PACMAD clade</taxon>
        <taxon>Arundinoideae</taxon>
        <taxon>Arundineae</taxon>
        <taxon>Arundo</taxon>
    </lineage>
</organism>
<evidence type="ECO:0000256" key="1">
    <source>
        <dbReference type="SAM" id="MobiDB-lite"/>
    </source>
</evidence>
<feature type="compositionally biased region" description="Polar residues" evidence="1">
    <location>
        <begin position="22"/>
        <end position="31"/>
    </location>
</feature>
<sequence>MYTVTNHQVSEEKTANHVRRNVSGNDESSGQFLHHPKPQRRWHGSSDLDRSGRGTKAGTENKPAQVFSLVSL</sequence>
<evidence type="ECO:0000313" key="2">
    <source>
        <dbReference type="EMBL" id="JAD65989.1"/>
    </source>
</evidence>
<reference evidence="2" key="2">
    <citation type="journal article" date="2015" name="Data Brief">
        <title>Shoot transcriptome of the giant reed, Arundo donax.</title>
        <authorList>
            <person name="Barrero R.A."/>
            <person name="Guerrero F.D."/>
            <person name="Moolhuijzen P."/>
            <person name="Goolsby J.A."/>
            <person name="Tidwell J."/>
            <person name="Bellgard S.E."/>
            <person name="Bellgard M.I."/>
        </authorList>
    </citation>
    <scope>NUCLEOTIDE SEQUENCE</scope>
    <source>
        <tissue evidence="2">Shoot tissue taken approximately 20 cm above the soil surface</tissue>
    </source>
</reference>
<protein>
    <submittedName>
        <fullName evidence="2">Uncharacterized protein</fullName>
    </submittedName>
</protein>
<feature type="compositionally biased region" description="Basic residues" evidence="1">
    <location>
        <begin position="34"/>
        <end position="43"/>
    </location>
</feature>
<feature type="region of interest" description="Disordered" evidence="1">
    <location>
        <begin position="1"/>
        <end position="72"/>
    </location>
</feature>
<name>A0A0A9BPT3_ARUDO</name>
<proteinExistence type="predicted"/>